<dbReference type="PRINTS" id="PR00069">
    <property type="entry name" value="ALDKETRDTASE"/>
</dbReference>
<evidence type="ECO:0000313" key="7">
    <source>
        <dbReference type="EMBL" id="PMD18662.1"/>
    </source>
</evidence>
<keyword evidence="5" id="KW-0732">Signal</keyword>
<name>A0A2J6PX99_9HELO</name>
<accession>A0A2J6PX99</accession>
<dbReference type="STRING" id="1745343.A0A2J6PX99"/>
<feature type="domain" description="NADP-dependent oxidoreductase" evidence="6">
    <location>
        <begin position="37"/>
        <end position="304"/>
    </location>
</feature>
<feature type="signal peptide" evidence="5">
    <location>
        <begin position="1"/>
        <end position="18"/>
    </location>
</feature>
<dbReference type="SUPFAM" id="SSF51430">
    <property type="entry name" value="NAD(P)-linked oxidoreductase"/>
    <property type="match status" value="1"/>
</dbReference>
<dbReference type="GO" id="GO:0016491">
    <property type="term" value="F:oxidoreductase activity"/>
    <property type="evidence" value="ECO:0007669"/>
    <property type="project" value="UniProtKB-KW"/>
</dbReference>
<feature type="binding site" evidence="3">
    <location>
        <position position="135"/>
    </location>
    <ligand>
        <name>substrate</name>
    </ligand>
</feature>
<evidence type="ECO:0000259" key="6">
    <source>
        <dbReference type="Pfam" id="PF00248"/>
    </source>
</evidence>
<dbReference type="InterPro" id="IPR036812">
    <property type="entry name" value="NAD(P)_OxRdtase_dom_sf"/>
</dbReference>
<dbReference type="Proteomes" id="UP000235672">
    <property type="component" value="Unassembled WGS sequence"/>
</dbReference>
<gene>
    <name evidence="7" type="ORF">NA56DRAFT_647833</name>
</gene>
<evidence type="ECO:0000256" key="5">
    <source>
        <dbReference type="SAM" id="SignalP"/>
    </source>
</evidence>
<evidence type="ECO:0000256" key="4">
    <source>
        <dbReference type="PIRSR" id="PIRSR000097-3"/>
    </source>
</evidence>
<evidence type="ECO:0000313" key="8">
    <source>
        <dbReference type="Proteomes" id="UP000235672"/>
    </source>
</evidence>
<dbReference type="PIRSF" id="PIRSF000097">
    <property type="entry name" value="AKR"/>
    <property type="match status" value="1"/>
</dbReference>
<feature type="site" description="Lowers pKa of active site Tyr" evidence="4">
    <location>
        <position position="101"/>
    </location>
</feature>
<sequence>MKQFLLAILAFSNAGCSAFEFQTPITEAQRTISQPLLGFGTWNLKVSPENTSAAVSIAIQTGYRQIDCAAAYRNEPAVGAGIADGLKKANLTRNQIWVTSKLWNDHHGDSTTVQAGLDQTLSDLGLEYLDLYLMHWPVSSVPNNHEEYISTWASMLTLPKSKVRHVGICNFSPTQLKTLITSTREKPYAHQMELHPYLQQSSWIKFHKQLGISVSAYSPLGNNNPIYHNGEEKDYPPALLENKILVKIAEKRNCTAAQVALAWGMSRGTSVILKSKHEEYIQENFNAAECTLKKSDLKKIEEVGEKWLKRYNNPSGAWKVDLFEGLDGV</sequence>
<protein>
    <submittedName>
        <fullName evidence="7">Aldo/keto reductase</fullName>
    </submittedName>
</protein>
<feature type="chain" id="PRO_5014316989" evidence="5">
    <location>
        <begin position="19"/>
        <end position="329"/>
    </location>
</feature>
<dbReference type="AlphaFoldDB" id="A0A2J6PX99"/>
<evidence type="ECO:0000256" key="1">
    <source>
        <dbReference type="ARBA" id="ARBA00023002"/>
    </source>
</evidence>
<dbReference type="PANTHER" id="PTHR11732">
    <property type="entry name" value="ALDO/KETO REDUCTASE"/>
    <property type="match status" value="1"/>
</dbReference>
<dbReference type="InterPro" id="IPR020471">
    <property type="entry name" value="AKR"/>
</dbReference>
<proteinExistence type="predicted"/>
<reference evidence="7 8" key="1">
    <citation type="submission" date="2016-05" db="EMBL/GenBank/DDBJ databases">
        <title>A degradative enzymes factory behind the ericoid mycorrhizal symbiosis.</title>
        <authorList>
            <consortium name="DOE Joint Genome Institute"/>
            <person name="Martino E."/>
            <person name="Morin E."/>
            <person name="Grelet G."/>
            <person name="Kuo A."/>
            <person name="Kohler A."/>
            <person name="Daghino S."/>
            <person name="Barry K."/>
            <person name="Choi C."/>
            <person name="Cichocki N."/>
            <person name="Clum A."/>
            <person name="Copeland A."/>
            <person name="Hainaut M."/>
            <person name="Haridas S."/>
            <person name="Labutti K."/>
            <person name="Lindquist E."/>
            <person name="Lipzen A."/>
            <person name="Khouja H.-R."/>
            <person name="Murat C."/>
            <person name="Ohm R."/>
            <person name="Olson A."/>
            <person name="Spatafora J."/>
            <person name="Veneault-Fourrey C."/>
            <person name="Henrissat B."/>
            <person name="Grigoriev I."/>
            <person name="Martin F."/>
            <person name="Perotto S."/>
        </authorList>
    </citation>
    <scope>NUCLEOTIDE SEQUENCE [LARGE SCALE GENOMIC DNA]</scope>
    <source>
        <strain evidence="7 8">UAMH 7357</strain>
    </source>
</reference>
<dbReference type="InterPro" id="IPR023210">
    <property type="entry name" value="NADP_OxRdtase_dom"/>
</dbReference>
<dbReference type="Pfam" id="PF00248">
    <property type="entry name" value="Aldo_ket_red"/>
    <property type="match status" value="1"/>
</dbReference>
<evidence type="ECO:0000256" key="2">
    <source>
        <dbReference type="PIRSR" id="PIRSR000097-1"/>
    </source>
</evidence>
<keyword evidence="8" id="KW-1185">Reference proteome</keyword>
<keyword evidence="1" id="KW-0560">Oxidoreductase</keyword>
<feature type="active site" description="Proton donor" evidence="2">
    <location>
        <position position="72"/>
    </location>
</feature>
<dbReference type="OrthoDB" id="416253at2759"/>
<dbReference type="Gene3D" id="3.20.20.100">
    <property type="entry name" value="NADP-dependent oxidoreductase domain"/>
    <property type="match status" value="1"/>
</dbReference>
<organism evidence="7 8">
    <name type="scientific">Hyaloscypha hepaticicola</name>
    <dbReference type="NCBI Taxonomy" id="2082293"/>
    <lineage>
        <taxon>Eukaryota</taxon>
        <taxon>Fungi</taxon>
        <taxon>Dikarya</taxon>
        <taxon>Ascomycota</taxon>
        <taxon>Pezizomycotina</taxon>
        <taxon>Leotiomycetes</taxon>
        <taxon>Helotiales</taxon>
        <taxon>Hyaloscyphaceae</taxon>
        <taxon>Hyaloscypha</taxon>
    </lineage>
</organism>
<dbReference type="EMBL" id="KZ613493">
    <property type="protein sequence ID" value="PMD18662.1"/>
    <property type="molecule type" value="Genomic_DNA"/>
</dbReference>
<evidence type="ECO:0000256" key="3">
    <source>
        <dbReference type="PIRSR" id="PIRSR000097-2"/>
    </source>
</evidence>